<evidence type="ECO:0000256" key="8">
    <source>
        <dbReference type="ARBA" id="ARBA00022989"/>
    </source>
</evidence>
<comment type="catalytic activity">
    <reaction evidence="1">
        <text>ATP + protein L-histidine = ADP + protein N-phospho-L-histidine.</text>
        <dbReference type="EC" id="2.7.13.3"/>
    </reaction>
</comment>
<dbReference type="PROSITE" id="PS50109">
    <property type="entry name" value="HIS_KIN"/>
    <property type="match status" value="1"/>
</dbReference>
<dbReference type="InterPro" id="IPR003661">
    <property type="entry name" value="HisK_dim/P_dom"/>
</dbReference>
<dbReference type="Pfam" id="PF00672">
    <property type="entry name" value="HAMP"/>
    <property type="match status" value="1"/>
</dbReference>
<evidence type="ECO:0000256" key="3">
    <source>
        <dbReference type="ARBA" id="ARBA00012438"/>
    </source>
</evidence>
<dbReference type="PANTHER" id="PTHR45436:SF5">
    <property type="entry name" value="SENSOR HISTIDINE KINASE TRCS"/>
    <property type="match status" value="1"/>
</dbReference>
<dbReference type="PROSITE" id="PS50885">
    <property type="entry name" value="HAMP"/>
    <property type="match status" value="1"/>
</dbReference>
<dbReference type="CDD" id="cd00075">
    <property type="entry name" value="HATPase"/>
    <property type="match status" value="1"/>
</dbReference>
<dbReference type="Gene3D" id="1.10.287.130">
    <property type="match status" value="1"/>
</dbReference>
<dbReference type="CDD" id="cd00082">
    <property type="entry name" value="HisKA"/>
    <property type="match status" value="1"/>
</dbReference>
<keyword evidence="4" id="KW-0597">Phosphoprotein</keyword>
<dbReference type="SMART" id="SM00388">
    <property type="entry name" value="HisKA"/>
    <property type="match status" value="1"/>
</dbReference>
<evidence type="ECO:0000256" key="9">
    <source>
        <dbReference type="ARBA" id="ARBA00023012"/>
    </source>
</evidence>
<evidence type="ECO:0000256" key="10">
    <source>
        <dbReference type="ARBA" id="ARBA00023136"/>
    </source>
</evidence>
<dbReference type="SUPFAM" id="SSF158472">
    <property type="entry name" value="HAMP domain-like"/>
    <property type="match status" value="1"/>
</dbReference>
<dbReference type="Pfam" id="PF02518">
    <property type="entry name" value="HATPase_c"/>
    <property type="match status" value="1"/>
</dbReference>
<evidence type="ECO:0000256" key="5">
    <source>
        <dbReference type="ARBA" id="ARBA00022679"/>
    </source>
</evidence>
<evidence type="ECO:0000259" key="13">
    <source>
        <dbReference type="PROSITE" id="PS50885"/>
    </source>
</evidence>
<dbReference type="AlphaFoldDB" id="A0A543I9U0"/>
<evidence type="ECO:0000256" key="4">
    <source>
        <dbReference type="ARBA" id="ARBA00022553"/>
    </source>
</evidence>
<dbReference type="FunFam" id="1.10.287.130:FF:000001">
    <property type="entry name" value="Two-component sensor histidine kinase"/>
    <property type="match status" value="1"/>
</dbReference>
<keyword evidence="15" id="KW-1185">Reference proteome</keyword>
<dbReference type="PRINTS" id="PR00344">
    <property type="entry name" value="BCTRLSENSOR"/>
</dbReference>
<evidence type="ECO:0000256" key="6">
    <source>
        <dbReference type="ARBA" id="ARBA00022692"/>
    </source>
</evidence>
<keyword evidence="8" id="KW-1133">Transmembrane helix</keyword>
<dbReference type="Proteomes" id="UP000316706">
    <property type="component" value="Unassembled WGS sequence"/>
</dbReference>
<evidence type="ECO:0000259" key="12">
    <source>
        <dbReference type="PROSITE" id="PS50109"/>
    </source>
</evidence>
<dbReference type="CDD" id="cd06225">
    <property type="entry name" value="HAMP"/>
    <property type="match status" value="1"/>
</dbReference>
<dbReference type="InterPro" id="IPR003660">
    <property type="entry name" value="HAMP_dom"/>
</dbReference>
<dbReference type="InterPro" id="IPR036097">
    <property type="entry name" value="HisK_dim/P_sf"/>
</dbReference>
<feature type="domain" description="HAMP" evidence="13">
    <location>
        <begin position="205"/>
        <end position="257"/>
    </location>
</feature>
<evidence type="ECO:0000256" key="2">
    <source>
        <dbReference type="ARBA" id="ARBA00004236"/>
    </source>
</evidence>
<dbReference type="Gene3D" id="3.30.565.10">
    <property type="entry name" value="Histidine kinase-like ATPase, C-terminal domain"/>
    <property type="match status" value="1"/>
</dbReference>
<dbReference type="GO" id="GO:0000155">
    <property type="term" value="F:phosphorelay sensor kinase activity"/>
    <property type="evidence" value="ECO:0007669"/>
    <property type="project" value="InterPro"/>
</dbReference>
<keyword evidence="7 14" id="KW-0418">Kinase</keyword>
<evidence type="ECO:0000313" key="15">
    <source>
        <dbReference type="Proteomes" id="UP000316706"/>
    </source>
</evidence>
<keyword evidence="6" id="KW-0812">Transmembrane</keyword>
<feature type="region of interest" description="Disordered" evidence="11">
    <location>
        <begin position="505"/>
        <end position="539"/>
    </location>
</feature>
<dbReference type="InterPro" id="IPR003594">
    <property type="entry name" value="HATPase_dom"/>
</dbReference>
<dbReference type="InterPro" id="IPR050428">
    <property type="entry name" value="TCS_sensor_his_kinase"/>
</dbReference>
<comment type="caution">
    <text evidence="14">The sequence shown here is derived from an EMBL/GenBank/DDBJ whole genome shotgun (WGS) entry which is preliminary data.</text>
</comment>
<dbReference type="EMBL" id="VFPO01000001">
    <property type="protein sequence ID" value="TQM67345.1"/>
    <property type="molecule type" value="Genomic_DNA"/>
</dbReference>
<dbReference type="PANTHER" id="PTHR45436">
    <property type="entry name" value="SENSOR HISTIDINE KINASE YKOH"/>
    <property type="match status" value="1"/>
</dbReference>
<dbReference type="Pfam" id="PF00512">
    <property type="entry name" value="HisKA"/>
    <property type="match status" value="1"/>
</dbReference>
<dbReference type="EC" id="2.7.13.3" evidence="3"/>
<evidence type="ECO:0000256" key="11">
    <source>
        <dbReference type="SAM" id="MobiDB-lite"/>
    </source>
</evidence>
<keyword evidence="10" id="KW-0472">Membrane</keyword>
<dbReference type="SMART" id="SM00304">
    <property type="entry name" value="HAMP"/>
    <property type="match status" value="1"/>
</dbReference>
<evidence type="ECO:0000256" key="1">
    <source>
        <dbReference type="ARBA" id="ARBA00000085"/>
    </source>
</evidence>
<dbReference type="SUPFAM" id="SSF47384">
    <property type="entry name" value="Homodimeric domain of signal transducing histidine kinase"/>
    <property type="match status" value="1"/>
</dbReference>
<accession>A0A543I9U0</accession>
<dbReference type="Gene3D" id="6.10.340.10">
    <property type="match status" value="1"/>
</dbReference>
<protein>
    <recommendedName>
        <fullName evidence="3">histidine kinase</fullName>
        <ecNumber evidence="3">2.7.13.3</ecNumber>
    </recommendedName>
</protein>
<gene>
    <name evidence="14" type="ORF">FHX41_0952</name>
</gene>
<keyword evidence="9" id="KW-0902">Two-component regulatory system</keyword>
<feature type="domain" description="Histidine kinase" evidence="12">
    <location>
        <begin position="265"/>
        <end position="481"/>
    </location>
</feature>
<sequence length="539" mass="57388">MTTTMTMTTEARITARARIVGWMLLLVGLALAGSVAVTWSVLSARLDDRVDGELTHEANKLRSYARNGVDATTGRPPENVSELLTGYLVHNLPDSYETFFSVVDGRPERRSAQRPPARLDNDPAFVAEVAKATRPTYGWATSTAGEVRYAVLPVRMAGDPRRAALVVVQFRDAQRAEVTETTRVLGFTAFGALAVAGLVGWLIAGRVLAPIRLVRQTADQIGESDLTRRLVVRGNDDVAALASTFNRMLDRLESAFAAQRRFLDDAGHELRTPITVIRGHLELMGDDPAEREETRALLMEELDRMNRMVNDLIMLAKADRPDFLTVGEVDLADLTVDVVAKSRGLGDRRWRVGAVAEVRVLGDVQRLTQALMQLASNAVRHTADGDTIEVGSAVRGESVLLWVRDGGPGVAPEDAERIFERFVRGGRGQGAAGDTASGTGDGAGLGLAIVASIARAHGGTAHVESPPGGGARFVLTLPLRPAPAAWADGDVDAEADTLNLRIPASAASAPPPAGAETAPSAQTATYGRAGTYGAAEEGR</sequence>
<keyword evidence="5" id="KW-0808">Transferase</keyword>
<organism evidence="14 15">
    <name type="scientific">Actinomadura hallensis</name>
    <dbReference type="NCBI Taxonomy" id="337895"/>
    <lineage>
        <taxon>Bacteria</taxon>
        <taxon>Bacillati</taxon>
        <taxon>Actinomycetota</taxon>
        <taxon>Actinomycetes</taxon>
        <taxon>Streptosporangiales</taxon>
        <taxon>Thermomonosporaceae</taxon>
        <taxon>Actinomadura</taxon>
    </lineage>
</organism>
<evidence type="ECO:0000313" key="14">
    <source>
        <dbReference type="EMBL" id="TQM67345.1"/>
    </source>
</evidence>
<proteinExistence type="predicted"/>
<dbReference type="InterPro" id="IPR005467">
    <property type="entry name" value="His_kinase_dom"/>
</dbReference>
<dbReference type="GO" id="GO:0005886">
    <property type="term" value="C:plasma membrane"/>
    <property type="evidence" value="ECO:0007669"/>
    <property type="project" value="UniProtKB-SubCell"/>
</dbReference>
<evidence type="ECO:0000256" key="7">
    <source>
        <dbReference type="ARBA" id="ARBA00022777"/>
    </source>
</evidence>
<dbReference type="InterPro" id="IPR004358">
    <property type="entry name" value="Sig_transdc_His_kin-like_C"/>
</dbReference>
<dbReference type="SUPFAM" id="SSF55874">
    <property type="entry name" value="ATPase domain of HSP90 chaperone/DNA topoisomerase II/histidine kinase"/>
    <property type="match status" value="1"/>
</dbReference>
<reference evidence="14 15" key="1">
    <citation type="submission" date="2019-06" db="EMBL/GenBank/DDBJ databases">
        <title>Sequencing the genomes of 1000 actinobacteria strains.</title>
        <authorList>
            <person name="Klenk H.-P."/>
        </authorList>
    </citation>
    <scope>NUCLEOTIDE SEQUENCE [LARGE SCALE GENOMIC DNA]</scope>
    <source>
        <strain evidence="14 15">DSM 45043</strain>
    </source>
</reference>
<comment type="subcellular location">
    <subcellularLocation>
        <location evidence="2">Cell membrane</location>
    </subcellularLocation>
</comment>
<name>A0A543I9U0_9ACTN</name>
<dbReference type="SMART" id="SM00387">
    <property type="entry name" value="HATPase_c"/>
    <property type="match status" value="1"/>
</dbReference>
<dbReference type="InterPro" id="IPR036890">
    <property type="entry name" value="HATPase_C_sf"/>
</dbReference>